<gene>
    <name evidence="2" type="ORF">ACFFR3_22035</name>
</gene>
<evidence type="ECO:0000313" key="2">
    <source>
        <dbReference type="EMBL" id="MFB9472200.1"/>
    </source>
</evidence>
<proteinExistence type="predicted"/>
<dbReference type="Pfam" id="PF13830">
    <property type="entry name" value="DUF4192"/>
    <property type="match status" value="1"/>
</dbReference>
<evidence type="ECO:0000313" key="3">
    <source>
        <dbReference type="Proteomes" id="UP001589568"/>
    </source>
</evidence>
<dbReference type="InterPro" id="IPR025447">
    <property type="entry name" value="DUF4192"/>
</dbReference>
<evidence type="ECO:0000256" key="1">
    <source>
        <dbReference type="SAM" id="MobiDB-lite"/>
    </source>
</evidence>
<protein>
    <submittedName>
        <fullName evidence="2">DUF4192 domain-containing protein</fullName>
    </submittedName>
</protein>
<dbReference type="EMBL" id="JBHMCF010000021">
    <property type="protein sequence ID" value="MFB9472200.1"/>
    <property type="molecule type" value="Genomic_DNA"/>
</dbReference>
<reference evidence="2 3" key="1">
    <citation type="submission" date="2024-09" db="EMBL/GenBank/DDBJ databases">
        <authorList>
            <person name="Sun Q."/>
            <person name="Mori K."/>
        </authorList>
    </citation>
    <scope>NUCLEOTIDE SEQUENCE [LARGE SCALE GENOMIC DNA]</scope>
    <source>
        <strain evidence="2 3">JCM 3324</strain>
    </source>
</reference>
<dbReference type="Proteomes" id="UP001589568">
    <property type="component" value="Unassembled WGS sequence"/>
</dbReference>
<dbReference type="RefSeq" id="WP_379483757.1">
    <property type="nucleotide sequence ID" value="NZ_JBHMCF010000021.1"/>
</dbReference>
<sequence>MSLHTSDPHQNLPTTIRLTSPADIVALLPYLVGYHPADDLQLLTINGDEVDAVLHCPLPEPTDDLTPTVTETVQVLIRNAATQVVLIAHGPGERVTPVMDAFAPALTARGITVLDMIRYENGRCWSYLCRNPACCPPEGIPYDTTSNPAAARAVVAGLVALPDRQAFEQTLRPVQGQDRHTMTAATAAARARAETLLKDTTLDVAYWLGEGLACARRCFEHVRAARAIPADELAWLGVLLTAVSIRDITYTLSREYGTNLAQRLWTEATRRIDPAYAAAPATNLAHLAIRTGQGALARLAANRALDADPDCSFARLILTALQLGIPALTDGITDDLAQTITEHAARHPHTAKPVLPDASAEPTA</sequence>
<accession>A0ABV5NPH8</accession>
<comment type="caution">
    <text evidence="2">The sequence shown here is derived from an EMBL/GenBank/DDBJ whole genome shotgun (WGS) entry which is preliminary data.</text>
</comment>
<organism evidence="2 3">
    <name type="scientific">Nonomuraea salmonea</name>
    <dbReference type="NCBI Taxonomy" id="46181"/>
    <lineage>
        <taxon>Bacteria</taxon>
        <taxon>Bacillati</taxon>
        <taxon>Actinomycetota</taxon>
        <taxon>Actinomycetes</taxon>
        <taxon>Streptosporangiales</taxon>
        <taxon>Streptosporangiaceae</taxon>
        <taxon>Nonomuraea</taxon>
    </lineage>
</organism>
<feature type="region of interest" description="Disordered" evidence="1">
    <location>
        <begin position="344"/>
        <end position="364"/>
    </location>
</feature>
<name>A0ABV5NPH8_9ACTN</name>
<keyword evidence="3" id="KW-1185">Reference proteome</keyword>